<dbReference type="GO" id="GO:0005737">
    <property type="term" value="C:cytoplasm"/>
    <property type="evidence" value="ECO:0007669"/>
    <property type="project" value="UniProtKB-SubCell"/>
</dbReference>
<reference evidence="6" key="1">
    <citation type="submission" date="2020-03" db="EMBL/GenBank/DDBJ databases">
        <authorList>
            <person name="Weist P."/>
        </authorList>
    </citation>
    <scope>NUCLEOTIDE SEQUENCE</scope>
</reference>
<comment type="subcellular location">
    <subcellularLocation>
        <location evidence="1">Cytoplasm</location>
    </subcellularLocation>
</comment>
<dbReference type="GO" id="GO:0009968">
    <property type="term" value="P:negative regulation of signal transduction"/>
    <property type="evidence" value="ECO:0007669"/>
    <property type="project" value="InterPro"/>
</dbReference>
<evidence type="ECO:0008006" key="8">
    <source>
        <dbReference type="Google" id="ProtNLM"/>
    </source>
</evidence>
<organism evidence="6 7">
    <name type="scientific">Pleuronectes platessa</name>
    <name type="common">European plaice</name>
    <dbReference type="NCBI Taxonomy" id="8262"/>
    <lineage>
        <taxon>Eukaryota</taxon>
        <taxon>Metazoa</taxon>
        <taxon>Chordata</taxon>
        <taxon>Craniata</taxon>
        <taxon>Vertebrata</taxon>
        <taxon>Euteleostomi</taxon>
        <taxon>Actinopterygii</taxon>
        <taxon>Neopterygii</taxon>
        <taxon>Teleostei</taxon>
        <taxon>Neoteleostei</taxon>
        <taxon>Acanthomorphata</taxon>
        <taxon>Carangaria</taxon>
        <taxon>Pleuronectiformes</taxon>
        <taxon>Pleuronectoidei</taxon>
        <taxon>Pleuronectidae</taxon>
        <taxon>Pleuronectes</taxon>
    </lineage>
</organism>
<dbReference type="PANTHER" id="PTHR12478:SF18">
    <property type="entry name" value="REGULATED IN DEVELOPMENT AND DNA DAMAGE RESPONSE 2"/>
    <property type="match status" value="1"/>
</dbReference>
<evidence type="ECO:0000256" key="4">
    <source>
        <dbReference type="SAM" id="MobiDB-lite"/>
    </source>
</evidence>
<name>A0A9N7Z3F6_PLEPL</name>
<dbReference type="EMBL" id="CADEAL010003947">
    <property type="protein sequence ID" value="CAB1447432.1"/>
    <property type="molecule type" value="Genomic_DNA"/>
</dbReference>
<proteinExistence type="inferred from homology"/>
<comment type="similarity">
    <text evidence="2">Belongs to the DDIT4 family.</text>
</comment>
<comment type="caution">
    <text evidence="6">The sequence shown here is derived from an EMBL/GenBank/DDBJ whole genome shotgun (WGS) entry which is preliminary data.</text>
</comment>
<dbReference type="Proteomes" id="UP001153269">
    <property type="component" value="Unassembled WGS sequence"/>
</dbReference>
<feature type="region of interest" description="Disordered" evidence="4">
    <location>
        <begin position="34"/>
        <end position="54"/>
    </location>
</feature>
<accession>A0A9N7Z3F6</accession>
<dbReference type="InterPro" id="IPR012918">
    <property type="entry name" value="RTP801-like"/>
</dbReference>
<dbReference type="Pfam" id="PF07809">
    <property type="entry name" value="RTP801_C"/>
    <property type="match status" value="1"/>
</dbReference>
<feature type="signal peptide" evidence="5">
    <location>
        <begin position="1"/>
        <end position="17"/>
    </location>
</feature>
<evidence type="ECO:0000313" key="7">
    <source>
        <dbReference type="Proteomes" id="UP001153269"/>
    </source>
</evidence>
<dbReference type="Gene3D" id="3.90.470.40">
    <property type="entry name" value="RTP801-like"/>
    <property type="match status" value="1"/>
</dbReference>
<feature type="compositionally biased region" description="Polar residues" evidence="4">
    <location>
        <begin position="34"/>
        <end position="46"/>
    </location>
</feature>
<evidence type="ECO:0000256" key="5">
    <source>
        <dbReference type="SAM" id="SignalP"/>
    </source>
</evidence>
<evidence type="ECO:0000256" key="1">
    <source>
        <dbReference type="ARBA" id="ARBA00004496"/>
    </source>
</evidence>
<keyword evidence="5" id="KW-0732">Signal</keyword>
<protein>
    <recommendedName>
        <fullName evidence="8">DNA damage-inducible transcript 4-like protein</fullName>
    </recommendedName>
</protein>
<keyword evidence="3" id="KW-0963">Cytoplasm</keyword>
<dbReference type="PANTHER" id="PTHR12478">
    <property type="entry name" value="DNA-DAMAGE-INDUCIBLE TRANSCRIPT 4 PROTEIN DDIT4"/>
    <property type="match status" value="1"/>
</dbReference>
<sequence>MVFVAALLFGHGASVLTKPEHSVTDMIGKYWSQLTSPGTESSSTRRGSVDSWDERDNNSRFCSLDTVVEHEEEQLLQQDVTRQIERCLTQAKVSSLHCQVLLLPRRLTMRIGQDVVRSSADEPCGLRGASIAVYVEFKDGLKSVGSIIPDPSVIPTFELSVIFKADKDDSWPPLKNIFDTNKVLKLRAEYRLVKRKLYSSASPVIHDFS</sequence>
<keyword evidence="7" id="KW-1185">Reference proteome</keyword>
<evidence type="ECO:0000313" key="6">
    <source>
        <dbReference type="EMBL" id="CAB1447432.1"/>
    </source>
</evidence>
<evidence type="ECO:0000256" key="2">
    <source>
        <dbReference type="ARBA" id="ARBA00010670"/>
    </source>
</evidence>
<gene>
    <name evidence="6" type="ORF">PLEPLA_LOCUS35124</name>
</gene>
<dbReference type="InterPro" id="IPR038281">
    <property type="entry name" value="RTP801-like_C_sf"/>
</dbReference>
<dbReference type="AlphaFoldDB" id="A0A9N7Z3F6"/>
<evidence type="ECO:0000256" key="3">
    <source>
        <dbReference type="ARBA" id="ARBA00022490"/>
    </source>
</evidence>
<feature type="chain" id="PRO_5040477948" description="DNA damage-inducible transcript 4-like protein" evidence="5">
    <location>
        <begin position="18"/>
        <end position="209"/>
    </location>
</feature>